<proteinExistence type="predicted"/>
<dbReference type="Gene3D" id="3.10.129.10">
    <property type="entry name" value="Hotdog Thioesterase"/>
    <property type="match status" value="1"/>
</dbReference>
<feature type="domain" description="MaoC-like" evidence="1">
    <location>
        <begin position="11"/>
        <end position="113"/>
    </location>
</feature>
<dbReference type="AlphaFoldDB" id="A0A839SV14"/>
<dbReference type="InterPro" id="IPR002539">
    <property type="entry name" value="MaoC-like_dom"/>
</dbReference>
<organism evidence="2 3">
    <name type="scientific">Limibacillus halophilus</name>
    <dbReference type="NCBI Taxonomy" id="1579333"/>
    <lineage>
        <taxon>Bacteria</taxon>
        <taxon>Pseudomonadati</taxon>
        <taxon>Pseudomonadota</taxon>
        <taxon>Alphaproteobacteria</taxon>
        <taxon>Rhodospirillales</taxon>
        <taxon>Rhodovibrionaceae</taxon>
        <taxon>Limibacillus</taxon>
    </lineage>
</organism>
<dbReference type="Pfam" id="PF01575">
    <property type="entry name" value="MaoC_dehydratas"/>
    <property type="match status" value="1"/>
</dbReference>
<evidence type="ECO:0000313" key="3">
    <source>
        <dbReference type="Proteomes" id="UP000581135"/>
    </source>
</evidence>
<dbReference type="Proteomes" id="UP000581135">
    <property type="component" value="Unassembled WGS sequence"/>
</dbReference>
<reference evidence="2 3" key="1">
    <citation type="submission" date="2020-08" db="EMBL/GenBank/DDBJ databases">
        <title>Genomic Encyclopedia of Type Strains, Phase III (KMG-III): the genomes of soil and plant-associated and newly described type strains.</title>
        <authorList>
            <person name="Whitman W."/>
        </authorList>
    </citation>
    <scope>NUCLEOTIDE SEQUENCE [LARGE SCALE GENOMIC DNA]</scope>
    <source>
        <strain evidence="2 3">CECT 8803</strain>
    </source>
</reference>
<accession>A0A839SV14</accession>
<sequence length="148" mass="16825">MTALYFEDFTPGRSFTAPRCSLSEAQILDFAFTYDPQPFHIDTTCLDNPYGGLIASGFQTLLVAFRMFYQANVINHCSMGSPGMDELRWLRPVRPGDTLGLTAEVVEQRASRSKPDRGIVVMKYRVDNQHGETVMTYNITHMFRCRTV</sequence>
<protein>
    <submittedName>
        <fullName evidence="2">Acyl dehydratase</fullName>
    </submittedName>
</protein>
<dbReference type="InterPro" id="IPR052342">
    <property type="entry name" value="MCH/BMMD"/>
</dbReference>
<gene>
    <name evidence="2" type="ORF">FHR98_001055</name>
</gene>
<dbReference type="PANTHER" id="PTHR43664">
    <property type="entry name" value="MONOAMINE OXIDASE-RELATED"/>
    <property type="match status" value="1"/>
</dbReference>
<evidence type="ECO:0000313" key="2">
    <source>
        <dbReference type="EMBL" id="MBB3064783.1"/>
    </source>
</evidence>
<name>A0A839SV14_9PROT</name>
<dbReference type="SUPFAM" id="SSF54637">
    <property type="entry name" value="Thioesterase/thiol ester dehydrase-isomerase"/>
    <property type="match status" value="1"/>
</dbReference>
<dbReference type="CDD" id="cd03454">
    <property type="entry name" value="YdeM"/>
    <property type="match status" value="1"/>
</dbReference>
<dbReference type="PANTHER" id="PTHR43664:SF1">
    <property type="entry name" value="BETA-METHYLMALYL-COA DEHYDRATASE"/>
    <property type="match status" value="1"/>
</dbReference>
<comment type="caution">
    <text evidence="2">The sequence shown here is derived from an EMBL/GenBank/DDBJ whole genome shotgun (WGS) entry which is preliminary data.</text>
</comment>
<evidence type="ECO:0000259" key="1">
    <source>
        <dbReference type="Pfam" id="PF01575"/>
    </source>
</evidence>
<dbReference type="RefSeq" id="WP_183415578.1">
    <property type="nucleotide sequence ID" value="NZ_JACHXA010000002.1"/>
</dbReference>
<dbReference type="InterPro" id="IPR029069">
    <property type="entry name" value="HotDog_dom_sf"/>
</dbReference>
<dbReference type="EMBL" id="JACHXA010000002">
    <property type="protein sequence ID" value="MBB3064783.1"/>
    <property type="molecule type" value="Genomic_DNA"/>
</dbReference>
<keyword evidence="3" id="KW-1185">Reference proteome</keyword>